<organism evidence="1 2">
    <name type="scientific">Bacteroides acidifaciens</name>
    <dbReference type="NCBI Taxonomy" id="85831"/>
    <lineage>
        <taxon>Bacteria</taxon>
        <taxon>Pseudomonadati</taxon>
        <taxon>Bacteroidota</taxon>
        <taxon>Bacteroidia</taxon>
        <taxon>Bacteroidales</taxon>
        <taxon>Bacteroidaceae</taxon>
        <taxon>Bacteroides</taxon>
    </lineage>
</organism>
<dbReference type="EMBL" id="SRZA01000006">
    <property type="protein sequence ID" value="TGY07476.1"/>
    <property type="molecule type" value="Genomic_DNA"/>
</dbReference>
<dbReference type="RefSeq" id="WP_136013672.1">
    <property type="nucleotide sequence ID" value="NZ_SRZA01000006.1"/>
</dbReference>
<reference evidence="1 2" key="1">
    <citation type="submission" date="2019-04" db="EMBL/GenBank/DDBJ databases">
        <title>Microbes associate with the intestines of laboratory mice.</title>
        <authorList>
            <person name="Navarre W."/>
            <person name="Wong E."/>
            <person name="Huang K."/>
            <person name="Tropini C."/>
            <person name="Ng K."/>
            <person name="Yu B."/>
        </authorList>
    </citation>
    <scope>NUCLEOTIDE SEQUENCE [LARGE SCALE GENOMIC DNA]</scope>
    <source>
        <strain evidence="1 2">NM70_E10</strain>
    </source>
</reference>
<accession>A0A4S2B0J1</accession>
<name>A0A4S2B0J1_9BACE</name>
<protein>
    <recommendedName>
        <fullName evidence="3">Peptidase</fullName>
    </recommendedName>
</protein>
<proteinExistence type="predicted"/>
<gene>
    <name evidence="1" type="ORF">E5356_04040</name>
</gene>
<evidence type="ECO:0000313" key="2">
    <source>
        <dbReference type="Proteomes" id="UP000305751"/>
    </source>
</evidence>
<dbReference type="Proteomes" id="UP000305751">
    <property type="component" value="Unassembled WGS sequence"/>
</dbReference>
<evidence type="ECO:0008006" key="3">
    <source>
        <dbReference type="Google" id="ProtNLM"/>
    </source>
</evidence>
<comment type="caution">
    <text evidence="1">The sequence shown here is derived from an EMBL/GenBank/DDBJ whole genome shotgun (WGS) entry which is preliminary data.</text>
</comment>
<evidence type="ECO:0000313" key="1">
    <source>
        <dbReference type="EMBL" id="TGY07476.1"/>
    </source>
</evidence>
<dbReference type="AlphaFoldDB" id="A0A4S2B0J1"/>
<keyword evidence="2" id="KW-1185">Reference proteome</keyword>
<sequence length="328" mass="36103">MKEVVISTEAVNSFGTRVLTSGIELGQFHRNPVLLWMHLRGYQRSAGPIGRIENIRREGDKLIGTPVFDQEDPFAKQIESKWENGFLRMASAGLEVLEVSDDPSLVFEGQTRATVTRSKLIEVSIVDIGSNDEALQLYNAGKLLTLAAGEECPAIPMLKLNADPEQREGEDNNNPQIKNQMNKEFLTLLGLPETATEEQAVASLRLLKLKADQAETIQLAAVTTAVDNAIAEKRILAENRDHFIALGKSAGLENLTATLKLMQPQQKPTEVITLGKETAPGAGAQPKEYVKLSEVPEKELLTLRKDNPAKYAELFKAEYGVDCPELKD</sequence>